<evidence type="ECO:0000256" key="12">
    <source>
        <dbReference type="ARBA" id="ARBA00023163"/>
    </source>
</evidence>
<comment type="catalytic activity">
    <reaction evidence="1">
        <text>Hydrolysis of alkylated DNA, releasing 3-methyladenine, 3-methylguanine, 7-methylguanine and 7-methyladenine.</text>
        <dbReference type="EC" id="3.2.2.21"/>
    </reaction>
</comment>
<dbReference type="SUPFAM" id="SSF55945">
    <property type="entry name" value="TATA-box binding protein-like"/>
    <property type="match status" value="1"/>
</dbReference>
<dbReference type="InterPro" id="IPR037046">
    <property type="entry name" value="AlkA_N_sf"/>
</dbReference>
<dbReference type="SMART" id="SM00342">
    <property type="entry name" value="HTH_ARAC"/>
    <property type="match status" value="1"/>
</dbReference>
<keyword evidence="12" id="KW-0804">Transcription</keyword>
<dbReference type="RefSeq" id="WP_263279172.1">
    <property type="nucleotide sequence ID" value="NZ_CP106795.1"/>
</dbReference>
<keyword evidence="8" id="KW-0862">Zinc</keyword>
<evidence type="ECO:0000256" key="7">
    <source>
        <dbReference type="ARBA" id="ARBA00022763"/>
    </source>
</evidence>
<keyword evidence="7" id="KW-0227">DNA damage</keyword>
<dbReference type="Pfam" id="PF12833">
    <property type="entry name" value="HTH_18"/>
    <property type="match status" value="1"/>
</dbReference>
<dbReference type="SUPFAM" id="SSF46689">
    <property type="entry name" value="Homeodomain-like"/>
    <property type="match status" value="1"/>
</dbReference>
<dbReference type="Gene3D" id="3.30.310.20">
    <property type="entry name" value="DNA-3-methyladenine glycosylase AlkA, N-terminal domain"/>
    <property type="match status" value="1"/>
</dbReference>
<dbReference type="Gene3D" id="1.10.340.30">
    <property type="entry name" value="Hypothetical protein, domain 2"/>
    <property type="match status" value="1"/>
</dbReference>
<dbReference type="Pfam" id="PF02805">
    <property type="entry name" value="Ada_Zn_binding"/>
    <property type="match status" value="1"/>
</dbReference>
<evidence type="ECO:0000256" key="8">
    <source>
        <dbReference type="ARBA" id="ARBA00022833"/>
    </source>
</evidence>
<evidence type="ECO:0000256" key="6">
    <source>
        <dbReference type="ARBA" id="ARBA00022723"/>
    </source>
</evidence>
<gene>
    <name evidence="16" type="ORF">N8I86_30265</name>
</gene>
<evidence type="ECO:0000256" key="4">
    <source>
        <dbReference type="ARBA" id="ARBA00022603"/>
    </source>
</evidence>
<evidence type="ECO:0000256" key="13">
    <source>
        <dbReference type="ARBA" id="ARBA00023204"/>
    </source>
</evidence>
<dbReference type="InterPro" id="IPR004026">
    <property type="entry name" value="Ada_DNA_repair_Zn-bd"/>
</dbReference>
<keyword evidence="13" id="KW-0234">DNA repair</keyword>
<evidence type="ECO:0000259" key="15">
    <source>
        <dbReference type="PROSITE" id="PS01124"/>
    </source>
</evidence>
<dbReference type="SUPFAM" id="SSF57884">
    <property type="entry name" value="Ada DNA repair protein, N-terminal domain (N-Ada 10)"/>
    <property type="match status" value="1"/>
</dbReference>
<evidence type="ECO:0000256" key="14">
    <source>
        <dbReference type="SAM" id="MobiDB-lite"/>
    </source>
</evidence>
<dbReference type="SMART" id="SM00478">
    <property type="entry name" value="ENDO3c"/>
    <property type="match status" value="1"/>
</dbReference>
<comment type="cofactor">
    <cofactor evidence="2">
        <name>Zn(2+)</name>
        <dbReference type="ChEBI" id="CHEBI:29105"/>
    </cofactor>
</comment>
<dbReference type="InterPro" id="IPR018062">
    <property type="entry name" value="HTH_AraC-typ_CS"/>
</dbReference>
<evidence type="ECO:0000256" key="10">
    <source>
        <dbReference type="ARBA" id="ARBA00023125"/>
    </source>
</evidence>
<dbReference type="InterPro" id="IPR023170">
    <property type="entry name" value="HhH_base_excis_C"/>
</dbReference>
<dbReference type="InterPro" id="IPR010316">
    <property type="entry name" value="AlkA_N"/>
</dbReference>
<evidence type="ECO:0000256" key="11">
    <source>
        <dbReference type="ARBA" id="ARBA00023159"/>
    </source>
</evidence>
<dbReference type="Gene3D" id="1.10.1670.10">
    <property type="entry name" value="Helix-hairpin-Helix base-excision DNA repair enzymes (C-terminal)"/>
    <property type="match status" value="1"/>
</dbReference>
<accession>A0ABY6EW47</accession>
<keyword evidence="5" id="KW-0808">Transferase</keyword>
<dbReference type="CDD" id="cd00056">
    <property type="entry name" value="ENDO3c"/>
    <property type="match status" value="1"/>
</dbReference>
<keyword evidence="17" id="KW-1185">Reference proteome</keyword>
<feature type="domain" description="HTH araC/xylS-type" evidence="15">
    <location>
        <begin position="111"/>
        <end position="209"/>
    </location>
</feature>
<reference evidence="16" key="1">
    <citation type="submission" date="2022-10" db="EMBL/GenBank/DDBJ databases">
        <authorList>
            <person name="Mo P."/>
        </authorList>
    </citation>
    <scope>NUCLEOTIDE SEQUENCE</scope>
    <source>
        <strain evidence="16">HUAS 14-6</strain>
    </source>
</reference>
<dbReference type="SMART" id="SM01009">
    <property type="entry name" value="AlkA_N"/>
    <property type="match status" value="1"/>
</dbReference>
<dbReference type="InterPro" id="IPR035451">
    <property type="entry name" value="Ada-like_dom_sf"/>
</dbReference>
<dbReference type="PROSITE" id="PS00041">
    <property type="entry name" value="HTH_ARAC_FAMILY_1"/>
    <property type="match status" value="1"/>
</dbReference>
<dbReference type="Gene3D" id="1.10.10.60">
    <property type="entry name" value="Homeodomain-like"/>
    <property type="match status" value="1"/>
</dbReference>
<organism evidence="16 17">
    <name type="scientific">Streptomyces albidocamelliae</name>
    <dbReference type="NCBI Taxonomy" id="2981135"/>
    <lineage>
        <taxon>Bacteria</taxon>
        <taxon>Bacillati</taxon>
        <taxon>Actinomycetota</taxon>
        <taxon>Actinomycetes</taxon>
        <taxon>Kitasatosporales</taxon>
        <taxon>Streptomycetaceae</taxon>
        <taxon>Streptomyces</taxon>
    </lineage>
</organism>
<sequence length="516" mass="56001">MQTGTRTGTQTGTQTRTRTRTQPGTHFDREHCVRAVQSKDARFDGWFFTAVLTTRIYCRPSCPVVPPKPENMTFYPSAAACQQAGFRACKRCRPDTSPGSPEWNLRADLVARAMRLIADGVVDREGVPGLATRLGYSTRQVERQLLAELGAGPLALARAQRAQTARLLIETTPLPMAEIAFAAGFSSIRTFNDTVREVFALSPSELRARVPGSRAAAAPGTPGTLALRLPFRAPLNPDNLFGHLAATAVPGVEEWRDGAYRRTLRLPYGHGIVALGPRPDHIACRLTLSDLRDLTVAISRCRRLLDLDADPVAVDGRLRTDPLLAPLVDRAPGRRVPRTVDEAEFAVRAVLGQQVSTAAARTHAGRLVTAHGKPLDDPEGGLTHLFPSAEALAAVDPETLAMPRTRRTTFTTLVRRLADGTLSLGVDSDWAEARARLLALPGFGPWTVDVIAMRALGDPDAFLPTDLGIRRAAGELGLPSTPAALTARAEAWRPWRAYAVQYLWATDSHPINFLPV</sequence>
<dbReference type="Proteomes" id="UP001060733">
    <property type="component" value="Chromosome"/>
</dbReference>
<dbReference type="EC" id="3.2.2.21" evidence="3"/>
<dbReference type="InterPro" id="IPR051912">
    <property type="entry name" value="Alkylbase_DNA_Glycosylase/TA"/>
</dbReference>
<name>A0ABY6EW47_9ACTN</name>
<evidence type="ECO:0000256" key="3">
    <source>
        <dbReference type="ARBA" id="ARBA00012000"/>
    </source>
</evidence>
<dbReference type="InterPro" id="IPR018060">
    <property type="entry name" value="HTH_AraC"/>
</dbReference>
<feature type="region of interest" description="Disordered" evidence="14">
    <location>
        <begin position="1"/>
        <end position="24"/>
    </location>
</feature>
<keyword evidence="6" id="KW-0479">Metal-binding</keyword>
<evidence type="ECO:0000256" key="1">
    <source>
        <dbReference type="ARBA" id="ARBA00000086"/>
    </source>
</evidence>
<dbReference type="PANTHER" id="PTHR43003:SF13">
    <property type="entry name" value="DNA-3-METHYLADENINE GLYCOSYLASE 2"/>
    <property type="match status" value="1"/>
</dbReference>
<dbReference type="Gene3D" id="3.40.10.10">
    <property type="entry name" value="DNA Methylphosphotriester Repair Domain"/>
    <property type="match status" value="1"/>
</dbReference>
<evidence type="ECO:0000313" key="17">
    <source>
        <dbReference type="Proteomes" id="UP001060733"/>
    </source>
</evidence>
<dbReference type="PROSITE" id="PS01124">
    <property type="entry name" value="HTH_ARAC_FAMILY_2"/>
    <property type="match status" value="1"/>
</dbReference>
<dbReference type="PANTHER" id="PTHR43003">
    <property type="entry name" value="DNA-3-METHYLADENINE GLYCOSYLASE"/>
    <property type="match status" value="1"/>
</dbReference>
<keyword evidence="10" id="KW-0238">DNA-binding</keyword>
<proteinExistence type="predicted"/>
<dbReference type="InterPro" id="IPR011257">
    <property type="entry name" value="DNA_glycosylase"/>
</dbReference>
<evidence type="ECO:0000256" key="9">
    <source>
        <dbReference type="ARBA" id="ARBA00023015"/>
    </source>
</evidence>
<keyword evidence="4" id="KW-0489">Methyltransferase</keyword>
<dbReference type="InterPro" id="IPR003265">
    <property type="entry name" value="HhH-GPD_domain"/>
</dbReference>
<protein>
    <recommendedName>
        <fullName evidence="3">DNA-3-methyladenine glycosylase II</fullName>
        <ecNumber evidence="3">3.2.2.21</ecNumber>
    </recommendedName>
</protein>
<keyword evidence="11" id="KW-0010">Activator</keyword>
<keyword evidence="9" id="KW-0805">Transcription regulation</keyword>
<dbReference type="EMBL" id="CP106795">
    <property type="protein sequence ID" value="UXY38643.1"/>
    <property type="molecule type" value="Genomic_DNA"/>
</dbReference>
<dbReference type="Pfam" id="PF06029">
    <property type="entry name" value="AlkA_N"/>
    <property type="match status" value="1"/>
</dbReference>
<evidence type="ECO:0000313" key="16">
    <source>
        <dbReference type="EMBL" id="UXY38643.1"/>
    </source>
</evidence>
<dbReference type="SUPFAM" id="SSF48150">
    <property type="entry name" value="DNA-glycosylase"/>
    <property type="match status" value="1"/>
</dbReference>
<evidence type="ECO:0000256" key="5">
    <source>
        <dbReference type="ARBA" id="ARBA00022679"/>
    </source>
</evidence>
<dbReference type="InterPro" id="IPR009057">
    <property type="entry name" value="Homeodomain-like_sf"/>
</dbReference>
<evidence type="ECO:0000256" key="2">
    <source>
        <dbReference type="ARBA" id="ARBA00001947"/>
    </source>
</evidence>